<sequence>MIKETLKRNYPKSKKPACLPAYLSAVFKMLHSKSKKNWVNEDYFELAISFLTIMAAATMKAMIRPSSINSPCCLRV</sequence>
<dbReference type="EMBL" id="QVMU01000001">
    <property type="protein sequence ID" value="RJX75494.1"/>
    <property type="molecule type" value="Genomic_DNA"/>
</dbReference>
<dbReference type="AlphaFoldDB" id="A0A3A6R2D9"/>
<gene>
    <name evidence="1" type="ORF">DZ860_02110</name>
</gene>
<proteinExistence type="predicted"/>
<accession>A0A3A6R2D9</accession>
<organism evidence="1 2">
    <name type="scientific">Vibrio sinensis</name>
    <dbReference type="NCBI Taxonomy" id="2302434"/>
    <lineage>
        <taxon>Bacteria</taxon>
        <taxon>Pseudomonadati</taxon>
        <taxon>Pseudomonadota</taxon>
        <taxon>Gammaproteobacteria</taxon>
        <taxon>Vibrionales</taxon>
        <taxon>Vibrionaceae</taxon>
        <taxon>Vibrio</taxon>
    </lineage>
</organism>
<comment type="caution">
    <text evidence="1">The sequence shown here is derived from an EMBL/GenBank/DDBJ whole genome shotgun (WGS) entry which is preliminary data.</text>
</comment>
<name>A0A3A6R2D9_9VIBR</name>
<evidence type="ECO:0000313" key="2">
    <source>
        <dbReference type="Proteomes" id="UP000273252"/>
    </source>
</evidence>
<protein>
    <submittedName>
        <fullName evidence="1">Uncharacterized protein</fullName>
    </submittedName>
</protein>
<reference evidence="1 2" key="1">
    <citation type="submission" date="2018-08" db="EMBL/GenBank/DDBJ databases">
        <title>Vibrio isolated from the Eastern China Marginal Seas.</title>
        <authorList>
            <person name="Li Y."/>
        </authorList>
    </citation>
    <scope>NUCLEOTIDE SEQUENCE [LARGE SCALE GENOMIC DNA]</scope>
    <source>
        <strain evidence="1 2">BEI233</strain>
    </source>
</reference>
<keyword evidence="2" id="KW-1185">Reference proteome</keyword>
<dbReference type="Proteomes" id="UP000273252">
    <property type="component" value="Unassembled WGS sequence"/>
</dbReference>
<evidence type="ECO:0000313" key="1">
    <source>
        <dbReference type="EMBL" id="RJX75494.1"/>
    </source>
</evidence>